<accession>A0A5C5ZF15</accession>
<reference evidence="1 2" key="1">
    <citation type="submission" date="2019-02" db="EMBL/GenBank/DDBJ databases">
        <title>Deep-cultivation of Planctomycetes and their phenomic and genomic characterization uncovers novel biology.</title>
        <authorList>
            <person name="Wiegand S."/>
            <person name="Jogler M."/>
            <person name="Boedeker C."/>
            <person name="Pinto D."/>
            <person name="Vollmers J."/>
            <person name="Rivas-Marin E."/>
            <person name="Kohn T."/>
            <person name="Peeters S.H."/>
            <person name="Heuer A."/>
            <person name="Rast P."/>
            <person name="Oberbeckmann S."/>
            <person name="Bunk B."/>
            <person name="Jeske O."/>
            <person name="Meyerdierks A."/>
            <person name="Storesund J.E."/>
            <person name="Kallscheuer N."/>
            <person name="Luecker S."/>
            <person name="Lage O.M."/>
            <person name="Pohl T."/>
            <person name="Merkel B.J."/>
            <person name="Hornburger P."/>
            <person name="Mueller R.-W."/>
            <person name="Bruemmer F."/>
            <person name="Labrenz M."/>
            <person name="Spormann A.M."/>
            <person name="Op Den Camp H."/>
            <person name="Overmann J."/>
            <person name="Amann R."/>
            <person name="Jetten M.S.M."/>
            <person name="Mascher T."/>
            <person name="Medema M.H."/>
            <person name="Devos D.P."/>
            <person name="Kaster A.-K."/>
            <person name="Ovreas L."/>
            <person name="Rohde M."/>
            <person name="Galperin M.Y."/>
            <person name="Jogler C."/>
        </authorList>
    </citation>
    <scope>NUCLEOTIDE SEQUENCE [LARGE SCALE GENOMIC DNA]</scope>
    <source>
        <strain evidence="1 2">Pla123a</strain>
    </source>
</reference>
<evidence type="ECO:0000313" key="2">
    <source>
        <dbReference type="Proteomes" id="UP000318478"/>
    </source>
</evidence>
<dbReference type="Proteomes" id="UP000318478">
    <property type="component" value="Unassembled WGS sequence"/>
</dbReference>
<dbReference type="EMBL" id="SJPO01000001">
    <property type="protein sequence ID" value="TWT85647.1"/>
    <property type="molecule type" value="Genomic_DNA"/>
</dbReference>
<name>A0A5C5ZF15_9BACT</name>
<sequence length="72" mass="7787">MPISWGPASLAVISVPNTNADAETAGFRRQLRRERGVPVGRYPFSTSAIDFASRSTLLGVMPATLIRPEPTM</sequence>
<evidence type="ECO:0000313" key="1">
    <source>
        <dbReference type="EMBL" id="TWT85647.1"/>
    </source>
</evidence>
<protein>
    <submittedName>
        <fullName evidence="1">Uncharacterized protein</fullName>
    </submittedName>
</protein>
<keyword evidence="2" id="KW-1185">Reference proteome</keyword>
<dbReference type="AlphaFoldDB" id="A0A5C5ZF15"/>
<comment type="caution">
    <text evidence="1">The sequence shown here is derived from an EMBL/GenBank/DDBJ whole genome shotgun (WGS) entry which is preliminary data.</text>
</comment>
<gene>
    <name evidence="1" type="ORF">Pla123a_04540</name>
</gene>
<proteinExistence type="predicted"/>
<organism evidence="1 2">
    <name type="scientific">Posidoniimonas polymericola</name>
    <dbReference type="NCBI Taxonomy" id="2528002"/>
    <lineage>
        <taxon>Bacteria</taxon>
        <taxon>Pseudomonadati</taxon>
        <taxon>Planctomycetota</taxon>
        <taxon>Planctomycetia</taxon>
        <taxon>Pirellulales</taxon>
        <taxon>Lacipirellulaceae</taxon>
        <taxon>Posidoniimonas</taxon>
    </lineage>
</organism>